<dbReference type="NCBIfam" id="TIGR00654">
    <property type="entry name" value="PhzF_family"/>
    <property type="match status" value="1"/>
</dbReference>
<dbReference type="OrthoDB" id="412383at2759"/>
<protein>
    <submittedName>
        <fullName evidence="2">Diaminopimelate epimerase-like protein</fullName>
    </submittedName>
</protein>
<keyword evidence="3" id="KW-1185">Reference proteome</keyword>
<dbReference type="EMBL" id="ML994610">
    <property type="protein sequence ID" value="KAF2195307.1"/>
    <property type="molecule type" value="Genomic_DNA"/>
</dbReference>
<dbReference type="GO" id="GO:0016853">
    <property type="term" value="F:isomerase activity"/>
    <property type="evidence" value="ECO:0007669"/>
    <property type="project" value="TreeGrafter"/>
</dbReference>
<evidence type="ECO:0000313" key="3">
    <source>
        <dbReference type="Proteomes" id="UP000800200"/>
    </source>
</evidence>
<dbReference type="GO" id="GO:0005737">
    <property type="term" value="C:cytoplasm"/>
    <property type="evidence" value="ECO:0007669"/>
    <property type="project" value="TreeGrafter"/>
</dbReference>
<dbReference type="InterPro" id="IPR003719">
    <property type="entry name" value="Phenazine_PhzF-like"/>
</dbReference>
<gene>
    <name evidence="2" type="ORF">K469DRAFT_698882</name>
</gene>
<name>A0A6A6ET29_9PEZI</name>
<reference evidence="2" key="1">
    <citation type="journal article" date="2020" name="Stud. Mycol.">
        <title>101 Dothideomycetes genomes: a test case for predicting lifestyles and emergence of pathogens.</title>
        <authorList>
            <person name="Haridas S."/>
            <person name="Albert R."/>
            <person name="Binder M."/>
            <person name="Bloem J."/>
            <person name="Labutti K."/>
            <person name="Salamov A."/>
            <person name="Andreopoulos B."/>
            <person name="Baker S."/>
            <person name="Barry K."/>
            <person name="Bills G."/>
            <person name="Bluhm B."/>
            <person name="Cannon C."/>
            <person name="Castanera R."/>
            <person name="Culley D."/>
            <person name="Daum C."/>
            <person name="Ezra D."/>
            <person name="Gonzalez J."/>
            <person name="Henrissat B."/>
            <person name="Kuo A."/>
            <person name="Liang C."/>
            <person name="Lipzen A."/>
            <person name="Lutzoni F."/>
            <person name="Magnuson J."/>
            <person name="Mondo S."/>
            <person name="Nolan M."/>
            <person name="Ohm R."/>
            <person name="Pangilinan J."/>
            <person name="Park H.-J."/>
            <person name="Ramirez L."/>
            <person name="Alfaro M."/>
            <person name="Sun H."/>
            <person name="Tritt A."/>
            <person name="Yoshinaga Y."/>
            <person name="Zwiers L.-H."/>
            <person name="Turgeon B."/>
            <person name="Goodwin S."/>
            <person name="Spatafora J."/>
            <person name="Crous P."/>
            <person name="Grigoriev I."/>
        </authorList>
    </citation>
    <scope>NUCLEOTIDE SEQUENCE</scope>
    <source>
        <strain evidence="2">CBS 207.26</strain>
    </source>
</reference>
<evidence type="ECO:0000256" key="1">
    <source>
        <dbReference type="PIRSR" id="PIRSR016184-1"/>
    </source>
</evidence>
<dbReference type="AlphaFoldDB" id="A0A6A6ET29"/>
<organism evidence="2 3">
    <name type="scientific">Zopfia rhizophila CBS 207.26</name>
    <dbReference type="NCBI Taxonomy" id="1314779"/>
    <lineage>
        <taxon>Eukaryota</taxon>
        <taxon>Fungi</taxon>
        <taxon>Dikarya</taxon>
        <taxon>Ascomycota</taxon>
        <taxon>Pezizomycotina</taxon>
        <taxon>Dothideomycetes</taxon>
        <taxon>Dothideomycetes incertae sedis</taxon>
        <taxon>Zopfiaceae</taxon>
        <taxon>Zopfia</taxon>
    </lineage>
</organism>
<accession>A0A6A6ET29</accession>
<sequence length="321" mass="35336">MATSSIQLDFVTVDVFTNTRYKGNPLAIVKVPRSYTLSQDQKQAIAQEFNLSETTFLHERGSANQTITWTVDIFTPSGELPFAGHPTIGTACHAISEFSQGGPGDGTVKAKFKVKAGLIHLEYDSPKNLARASIPHDLHVHAKVWSRADLTQLQPRLAEGSRLGNFQLKENYPIVSVVKGMTFVLIELEDEEALNLVRTTDQSLAIDGLDEGWTDSFAGTYFYVQLADKEDEAKALRTRMIEGTFEDPATGSAASDLAGYLSLQEGRPGQTLKYVITQGVEMGRRSDINIEVVMADDSGIEYIYLVGSAVQVRKQSFSLHR</sequence>
<dbReference type="PANTHER" id="PTHR13774:SF32">
    <property type="entry name" value="ANTISENSE-ENHANCING SEQUENCE 1"/>
    <property type="match status" value="1"/>
</dbReference>
<dbReference type="Gene3D" id="3.10.310.10">
    <property type="entry name" value="Diaminopimelate Epimerase, Chain A, domain 1"/>
    <property type="match status" value="2"/>
</dbReference>
<evidence type="ECO:0000313" key="2">
    <source>
        <dbReference type="EMBL" id="KAF2195307.1"/>
    </source>
</evidence>
<dbReference type="PANTHER" id="PTHR13774">
    <property type="entry name" value="PHENAZINE BIOSYNTHESIS PROTEIN"/>
    <property type="match status" value="1"/>
</dbReference>
<proteinExistence type="predicted"/>
<dbReference type="PIRSF" id="PIRSF016184">
    <property type="entry name" value="PhzC_PhzF"/>
    <property type="match status" value="1"/>
</dbReference>
<dbReference type="SUPFAM" id="SSF54506">
    <property type="entry name" value="Diaminopimelate epimerase-like"/>
    <property type="match status" value="1"/>
</dbReference>
<dbReference type="Pfam" id="PF02567">
    <property type="entry name" value="PhzC-PhzF"/>
    <property type="match status" value="1"/>
</dbReference>
<feature type="active site" evidence="1">
    <location>
        <position position="53"/>
    </location>
</feature>
<dbReference type="Proteomes" id="UP000800200">
    <property type="component" value="Unassembled WGS sequence"/>
</dbReference>